<feature type="region of interest" description="Disordered" evidence="4">
    <location>
        <begin position="404"/>
        <end position="428"/>
    </location>
</feature>
<sequence length="1118" mass="123396">MMGRGTLGQSLFSINKPHNNPGDSDTGYLQAPSGVSNVNSEVKCTRRIKVTFIITFEQAELSKKILSPFIAFNPYKEEAGGKQVYKSPLVKARQMMKKQVDEMKKIMELSKSPMLGASGANRQNMSGSQISPFGIRKPTQDQAEISQFGSKVIDSDRGIKEKLPIVAPLPPLGKPIPFNDKQQPSGLLNVKKEENDNVPKRRGTDSLVGLVANLPSNAGKGDQAKKVENTLLDFEKRQPSNMEFFKVQKVGSNLKLLTDSKGAQNKSDSVEKLNVPNMTNSHNAPNESKDHVAIVDKRKHSILERGGGSMIFDGKKISDDKVIGGMVGLKNAQSGLSLMQVVSKMPEEIAENNDRPVLNDSKIKDMGSQNISVANAAVSSFGLGQGSKSANALASGAASSNMNYQVPSSIPSQQNIPSNQPPIAGGRKGKKSLFVKVSDLNEVQEHSEDEIFSNARQEDTSQNEQLMQEKLPSENTVQGQNQLHNHQQPLSKMMSLKNPPQNDKSFHETGGEALILDSSPKQGKNPNEEDKRNVVSENMESFGNRQAPREVLNRNNLSQNKIKTAKEMEQLRAVSNSNQQLRLSPQQQKANPTNQGFAIQEEIEEVKDPKALTIDGMENFDTDNMYEYTEESKPVSVVMTHEHSNNQYAADASSMNQDLHALTLGGASRNLWSRKSTPKPSEMHQSRLQNMTNNETPAQKSIPLTEHKRTFGTPNGYGAIDSKQQNKSMDINQSGNDRGYGPSSHFMNQSNHPAQHEIVVTYPAPDSPTNAPEEHKLPRKSTRKQMSKRVTDNEARNIAISMQGAGAYGSGTSEAQVHFPYNRSRKTLLFQEQLRLEDQLTGDTQPPMHLCQMTQERLQRVREEAHGKLSSVYKDRNGAMRGPSHGGGQGSALGIPSLPHGSDAVNIDKSKRYVLVVEDNKMIYSIIEIQLEQIGIKAVIAENGKIAVDRFNEFLRKGFLFELILMDIIMPEMGGYESTQLIRKSEELYQLLPHEKHYICGFSAQDSDTIRKKCIDSGMNELLPKPMKSETLEEMVNKNKRALNQIQKNGVIPSTQSAAGFHGINPHPVTMPLTMVNSISGNNLLNPFNVASGTPTNAHNQVVNMNDMTLLPSRTPHP</sequence>
<evidence type="ECO:0000256" key="4">
    <source>
        <dbReference type="SAM" id="MobiDB-lite"/>
    </source>
</evidence>
<accession>A0A8J8TAR0</accession>
<name>A0A8J8TAR0_HALGN</name>
<dbReference type="InterPro" id="IPR011006">
    <property type="entry name" value="CheY-like_superfamily"/>
</dbReference>
<dbReference type="PROSITE" id="PS50110">
    <property type="entry name" value="RESPONSE_REGULATORY"/>
    <property type="match status" value="1"/>
</dbReference>
<dbReference type="SMART" id="SM00448">
    <property type="entry name" value="REC"/>
    <property type="match status" value="1"/>
</dbReference>
<feature type="compositionally biased region" description="Polar residues" evidence="4">
    <location>
        <begin position="7"/>
        <end position="23"/>
    </location>
</feature>
<proteinExistence type="predicted"/>
<feature type="region of interest" description="Disordered" evidence="4">
    <location>
        <begin position="444"/>
        <end position="481"/>
    </location>
</feature>
<protein>
    <recommendedName>
        <fullName evidence="5">Response regulatory domain-containing protein</fullName>
    </recommendedName>
</protein>
<feature type="modified residue" description="4-aspartylphosphate" evidence="3">
    <location>
        <position position="967"/>
    </location>
</feature>
<feature type="region of interest" description="Disordered" evidence="4">
    <location>
        <begin position="766"/>
        <end position="789"/>
    </location>
</feature>
<dbReference type="CDD" id="cd17546">
    <property type="entry name" value="REC_hyHK_CKI1_RcsC-like"/>
    <property type="match status" value="1"/>
</dbReference>
<organism evidence="6 7">
    <name type="scientific">Halteria grandinella</name>
    <dbReference type="NCBI Taxonomy" id="5974"/>
    <lineage>
        <taxon>Eukaryota</taxon>
        <taxon>Sar</taxon>
        <taxon>Alveolata</taxon>
        <taxon>Ciliophora</taxon>
        <taxon>Intramacronucleata</taxon>
        <taxon>Spirotrichea</taxon>
        <taxon>Stichotrichia</taxon>
        <taxon>Sporadotrichida</taxon>
        <taxon>Halteriidae</taxon>
        <taxon>Halteria</taxon>
    </lineage>
</organism>
<evidence type="ECO:0000313" key="7">
    <source>
        <dbReference type="Proteomes" id="UP000785679"/>
    </source>
</evidence>
<keyword evidence="7" id="KW-1185">Reference proteome</keyword>
<dbReference type="InterPro" id="IPR001789">
    <property type="entry name" value="Sig_transdc_resp-reg_receiver"/>
</dbReference>
<dbReference type="EMBL" id="RRYP01000315">
    <property type="protein sequence ID" value="TNV87621.1"/>
    <property type="molecule type" value="Genomic_DNA"/>
</dbReference>
<dbReference type="GO" id="GO:0000160">
    <property type="term" value="P:phosphorelay signal transduction system"/>
    <property type="evidence" value="ECO:0007669"/>
    <property type="project" value="UniProtKB-KW"/>
</dbReference>
<evidence type="ECO:0000313" key="6">
    <source>
        <dbReference type="EMBL" id="TNV87621.1"/>
    </source>
</evidence>
<dbReference type="Gene3D" id="3.40.50.2300">
    <property type="match status" value="1"/>
</dbReference>
<dbReference type="PANTHER" id="PTHR45339:SF1">
    <property type="entry name" value="HYBRID SIGNAL TRANSDUCTION HISTIDINE KINASE J"/>
    <property type="match status" value="1"/>
</dbReference>
<feature type="region of interest" description="Disordered" evidence="4">
    <location>
        <begin position="1"/>
        <end position="25"/>
    </location>
</feature>
<dbReference type="OrthoDB" id="60033at2759"/>
<evidence type="ECO:0000256" key="3">
    <source>
        <dbReference type="PROSITE-ProRule" id="PRU00169"/>
    </source>
</evidence>
<evidence type="ECO:0000259" key="5">
    <source>
        <dbReference type="PROSITE" id="PS50110"/>
    </source>
</evidence>
<feature type="region of interest" description="Disordered" evidence="4">
    <location>
        <begin position="874"/>
        <end position="895"/>
    </location>
</feature>
<dbReference type="SUPFAM" id="SSF52172">
    <property type="entry name" value="CheY-like"/>
    <property type="match status" value="1"/>
</dbReference>
<feature type="compositionally biased region" description="Basic residues" evidence="4">
    <location>
        <begin position="777"/>
        <end position="787"/>
    </location>
</feature>
<reference evidence="6" key="1">
    <citation type="submission" date="2019-06" db="EMBL/GenBank/DDBJ databases">
        <authorList>
            <person name="Zheng W."/>
        </authorList>
    </citation>
    <scope>NUCLEOTIDE SEQUENCE</scope>
    <source>
        <strain evidence="6">QDHG01</strain>
    </source>
</reference>
<gene>
    <name evidence="6" type="ORF">FGO68_gene45</name>
</gene>
<evidence type="ECO:0000256" key="2">
    <source>
        <dbReference type="ARBA" id="ARBA00023012"/>
    </source>
</evidence>
<dbReference type="PANTHER" id="PTHR45339">
    <property type="entry name" value="HYBRID SIGNAL TRANSDUCTION HISTIDINE KINASE J"/>
    <property type="match status" value="1"/>
</dbReference>
<dbReference type="AlphaFoldDB" id="A0A8J8TAR0"/>
<dbReference type="Proteomes" id="UP000785679">
    <property type="component" value="Unassembled WGS sequence"/>
</dbReference>
<comment type="caution">
    <text evidence="6">The sequence shown here is derived from an EMBL/GenBank/DDBJ whole genome shotgun (WGS) entry which is preliminary data.</text>
</comment>
<feature type="compositionally biased region" description="Low complexity" evidence="4">
    <location>
        <begin position="404"/>
        <end position="423"/>
    </location>
</feature>
<evidence type="ECO:0000256" key="1">
    <source>
        <dbReference type="ARBA" id="ARBA00022553"/>
    </source>
</evidence>
<keyword evidence="1 3" id="KW-0597">Phosphoprotein</keyword>
<dbReference type="Pfam" id="PF00072">
    <property type="entry name" value="Response_reg"/>
    <property type="match status" value="1"/>
</dbReference>
<keyword evidence="2" id="KW-0902">Two-component regulatory system</keyword>
<feature type="domain" description="Response regulatory" evidence="5">
    <location>
        <begin position="913"/>
        <end position="1040"/>
    </location>
</feature>